<evidence type="ECO:0000313" key="3">
    <source>
        <dbReference type="Proteomes" id="UP000000763"/>
    </source>
</evidence>
<gene>
    <name evidence="1" type="ORF">OSJNBb0011E04.122</name>
    <name evidence="2" type="ORF">P0709D11.12</name>
</gene>
<evidence type="ECO:0000313" key="1">
    <source>
        <dbReference type="EMBL" id="BAC22572.1"/>
    </source>
</evidence>
<reference evidence="3" key="3">
    <citation type="journal article" date="2005" name="Nature">
        <title>The map-based sequence of the rice genome.</title>
        <authorList>
            <consortium name="International rice genome sequencing project (IRGSP)"/>
            <person name="Matsumoto T."/>
            <person name="Wu J."/>
            <person name="Kanamori H."/>
            <person name="Katayose Y."/>
            <person name="Fujisawa M."/>
            <person name="Namiki N."/>
            <person name="Mizuno H."/>
            <person name="Yamamoto K."/>
            <person name="Antonio B.A."/>
            <person name="Baba T."/>
            <person name="Sakata K."/>
            <person name="Nagamura Y."/>
            <person name="Aoki H."/>
            <person name="Arikawa K."/>
            <person name="Arita K."/>
            <person name="Bito T."/>
            <person name="Chiden Y."/>
            <person name="Fujitsuka N."/>
            <person name="Fukunaka R."/>
            <person name="Hamada M."/>
            <person name="Harada C."/>
            <person name="Hayashi A."/>
            <person name="Hijishita S."/>
            <person name="Honda M."/>
            <person name="Hosokawa S."/>
            <person name="Ichikawa Y."/>
            <person name="Idonuma A."/>
            <person name="Iijima M."/>
            <person name="Ikeda M."/>
            <person name="Ikeno M."/>
            <person name="Ito K."/>
            <person name="Ito S."/>
            <person name="Ito T."/>
            <person name="Ito Y."/>
            <person name="Ito Y."/>
            <person name="Iwabuchi A."/>
            <person name="Kamiya K."/>
            <person name="Karasawa W."/>
            <person name="Kurita K."/>
            <person name="Katagiri S."/>
            <person name="Kikuta A."/>
            <person name="Kobayashi H."/>
            <person name="Kobayashi N."/>
            <person name="Machita K."/>
            <person name="Maehara T."/>
            <person name="Masukawa M."/>
            <person name="Mizubayashi T."/>
            <person name="Mukai Y."/>
            <person name="Nagasaki H."/>
            <person name="Nagata Y."/>
            <person name="Naito S."/>
            <person name="Nakashima M."/>
            <person name="Nakama Y."/>
            <person name="Nakamichi Y."/>
            <person name="Nakamura M."/>
            <person name="Meguro A."/>
            <person name="Negishi M."/>
            <person name="Ohta I."/>
            <person name="Ohta T."/>
            <person name="Okamoto M."/>
            <person name="Ono N."/>
            <person name="Saji S."/>
            <person name="Sakaguchi M."/>
            <person name="Sakai K."/>
            <person name="Shibata M."/>
            <person name="Shimokawa T."/>
            <person name="Song J."/>
            <person name="Takazaki Y."/>
            <person name="Terasawa K."/>
            <person name="Tsugane M."/>
            <person name="Tsuji K."/>
            <person name="Ueda S."/>
            <person name="Waki K."/>
            <person name="Yamagata H."/>
            <person name="Yamamoto M."/>
            <person name="Yamamoto S."/>
            <person name="Yamane H."/>
            <person name="Yoshiki S."/>
            <person name="Yoshihara R."/>
            <person name="Yukawa K."/>
            <person name="Zhong H."/>
            <person name="Yano M."/>
            <person name="Yuan Q."/>
            <person name="Ouyang S."/>
            <person name="Liu J."/>
            <person name="Jones K.M."/>
            <person name="Gansberger K."/>
            <person name="Moffat K."/>
            <person name="Hill J."/>
            <person name="Bera J."/>
            <person name="Fadrosh D."/>
            <person name="Jin S."/>
            <person name="Johri S."/>
            <person name="Kim M."/>
            <person name="Overton L."/>
            <person name="Reardon M."/>
            <person name="Tsitrin T."/>
            <person name="Vuong H."/>
            <person name="Weaver B."/>
            <person name="Ciecko A."/>
            <person name="Tallon L."/>
            <person name="Jackson J."/>
            <person name="Pai G."/>
            <person name="Aken S.V."/>
            <person name="Utterback T."/>
            <person name="Reidmuller S."/>
            <person name="Feldblyum T."/>
            <person name="Hsiao J."/>
            <person name="Zismann V."/>
            <person name="Iobst S."/>
            <person name="de Vazeille A.R."/>
            <person name="Buell C.R."/>
            <person name="Ying K."/>
            <person name="Li Y."/>
            <person name="Lu T."/>
            <person name="Huang Y."/>
            <person name="Zhao Q."/>
            <person name="Feng Q."/>
            <person name="Zhang L."/>
            <person name="Zhu J."/>
            <person name="Weng Q."/>
            <person name="Mu J."/>
            <person name="Lu Y."/>
            <person name="Fan D."/>
            <person name="Liu Y."/>
            <person name="Guan J."/>
            <person name="Zhang Y."/>
            <person name="Yu S."/>
            <person name="Liu X."/>
            <person name="Zhang Y."/>
            <person name="Hong G."/>
            <person name="Han B."/>
            <person name="Choisne N."/>
            <person name="Demange N."/>
            <person name="Orjeda G."/>
            <person name="Samain S."/>
            <person name="Cattolico L."/>
            <person name="Pelletier E."/>
            <person name="Couloux A."/>
            <person name="Segurens B."/>
            <person name="Wincker P."/>
            <person name="D'Hont A."/>
            <person name="Scarpelli C."/>
            <person name="Weissenbach J."/>
            <person name="Salanoubat M."/>
            <person name="Quetier F."/>
            <person name="Yu Y."/>
            <person name="Kim H.R."/>
            <person name="Rambo T."/>
            <person name="Currie J."/>
            <person name="Collura K."/>
            <person name="Luo M."/>
            <person name="Yang T."/>
            <person name="Ammiraju J.S.S."/>
            <person name="Engler F."/>
            <person name="Soderlund C."/>
            <person name="Wing R.A."/>
            <person name="Palmer L.E."/>
            <person name="de la Bastide M."/>
            <person name="Spiegel L."/>
            <person name="Nascimento L."/>
            <person name="Zutavern T."/>
            <person name="O'Shaughnessy A."/>
            <person name="Dike S."/>
            <person name="Dedhia N."/>
            <person name="Preston R."/>
            <person name="Balija V."/>
            <person name="McCombie W.R."/>
            <person name="Chow T."/>
            <person name="Chen H."/>
            <person name="Chung M."/>
            <person name="Chen C."/>
            <person name="Shaw J."/>
            <person name="Wu H."/>
            <person name="Hsiao K."/>
            <person name="Chao Y."/>
            <person name="Chu M."/>
            <person name="Cheng C."/>
            <person name="Hour A."/>
            <person name="Lee P."/>
            <person name="Lin S."/>
            <person name="Lin Y."/>
            <person name="Liou J."/>
            <person name="Liu S."/>
            <person name="Hsing Y."/>
            <person name="Raghuvanshi S."/>
            <person name="Mohanty A."/>
            <person name="Bharti A.K."/>
            <person name="Gaur A."/>
            <person name="Gupta V."/>
            <person name="Kumar D."/>
            <person name="Ravi V."/>
            <person name="Vij S."/>
            <person name="Kapur A."/>
            <person name="Khurana P."/>
            <person name="Khurana P."/>
            <person name="Khurana J.P."/>
            <person name="Tyagi A.K."/>
            <person name="Gaikwad K."/>
            <person name="Singh A."/>
            <person name="Dalal V."/>
            <person name="Srivastava S."/>
            <person name="Dixit A."/>
            <person name="Pal A.K."/>
            <person name="Ghazi I.A."/>
            <person name="Yadav M."/>
            <person name="Pandit A."/>
            <person name="Bhargava A."/>
            <person name="Sureshbabu K."/>
            <person name="Batra K."/>
            <person name="Sharma T.R."/>
            <person name="Mohapatra T."/>
            <person name="Singh N.K."/>
            <person name="Messing J."/>
            <person name="Nelson A.B."/>
            <person name="Fuks G."/>
            <person name="Kavchok S."/>
            <person name="Keizer G."/>
            <person name="Linton E."/>
            <person name="Llaca V."/>
            <person name="Song R."/>
            <person name="Tanyolac B."/>
            <person name="Young S."/>
            <person name="Ho-Il K."/>
            <person name="Hahn J.H."/>
            <person name="Sangsakoo G."/>
            <person name="Vanavichit A."/>
            <person name="de Mattos Luiz.A.T."/>
            <person name="Zimmer P.D."/>
            <person name="Malone G."/>
            <person name="Dellagostin O."/>
            <person name="de Oliveira A.C."/>
            <person name="Bevan M."/>
            <person name="Bancroft I."/>
            <person name="Minx P."/>
            <person name="Cordum H."/>
            <person name="Wilson R."/>
            <person name="Cheng Z."/>
            <person name="Jin W."/>
            <person name="Jiang J."/>
            <person name="Leong S.A."/>
            <person name="Iwama H."/>
            <person name="Gojobori T."/>
            <person name="Itoh T."/>
            <person name="Niimura Y."/>
            <person name="Fujii Y."/>
            <person name="Habara T."/>
            <person name="Sakai H."/>
            <person name="Sato Y."/>
            <person name="Wilson G."/>
            <person name="Kumar K."/>
            <person name="McCouch S."/>
            <person name="Juretic N."/>
            <person name="Hoen D."/>
            <person name="Wright S."/>
            <person name="Bruskiewich R."/>
            <person name="Bureau T."/>
            <person name="Miyao A."/>
            <person name="Hirochika H."/>
            <person name="Nishikawa T."/>
            <person name="Kadowaki K."/>
            <person name="Sugiura M."/>
            <person name="Burr B."/>
            <person name="Sasaki T."/>
        </authorList>
    </citation>
    <scope>NUCLEOTIDE SEQUENCE [LARGE SCALE GENOMIC DNA]</scope>
    <source>
        <strain evidence="3">cv. Nipponbare</strain>
    </source>
</reference>
<dbReference type="EMBL" id="AP005443">
    <property type="protein sequence ID" value="BAC22572.1"/>
    <property type="molecule type" value="Genomic_DNA"/>
</dbReference>
<reference evidence="1" key="2">
    <citation type="submission" date="2002-06" db="EMBL/GenBank/DDBJ databases">
        <title>Oryza sativa nipponbare(GA3) genomic DNA, chromosome 8, BAC clone:OSJNBb0011E04.</title>
        <authorList>
            <person name="Sasaki T."/>
            <person name="Matsumoto T."/>
            <person name="Katayose Y."/>
        </authorList>
    </citation>
    <scope>NUCLEOTIDE SEQUENCE</scope>
</reference>
<evidence type="ECO:0000313" key="2">
    <source>
        <dbReference type="EMBL" id="BAD05407.1"/>
    </source>
</evidence>
<sequence length="54" mass="6509">MAKVPYRVISIAFCHIVDVQGGDWRRKRKVGDYRRYRQAGYRWAQHARSSHGRY</sequence>
<reference evidence="2" key="1">
    <citation type="submission" date="2002-01" db="EMBL/GenBank/DDBJ databases">
        <title>Oryza sativa nipponbare(GA3) genomic DNA, chromosome 8, PAC clone:P0709D11.</title>
        <authorList>
            <person name="Sasaki T."/>
            <person name="Matsumoto T."/>
            <person name="Yamamoto K."/>
        </authorList>
    </citation>
    <scope>NUCLEOTIDE SEQUENCE</scope>
</reference>
<accession>Q8H2V3</accession>
<name>Q8H2V3_ORYSJ</name>
<organism evidence="1 3">
    <name type="scientific">Oryza sativa subsp. japonica</name>
    <name type="common">Rice</name>
    <dbReference type="NCBI Taxonomy" id="39947"/>
    <lineage>
        <taxon>Eukaryota</taxon>
        <taxon>Viridiplantae</taxon>
        <taxon>Streptophyta</taxon>
        <taxon>Embryophyta</taxon>
        <taxon>Tracheophyta</taxon>
        <taxon>Spermatophyta</taxon>
        <taxon>Magnoliopsida</taxon>
        <taxon>Liliopsida</taxon>
        <taxon>Poales</taxon>
        <taxon>Poaceae</taxon>
        <taxon>BOP clade</taxon>
        <taxon>Oryzoideae</taxon>
        <taxon>Oryzeae</taxon>
        <taxon>Oryzinae</taxon>
        <taxon>Oryza</taxon>
        <taxon>Oryza sativa</taxon>
    </lineage>
</organism>
<protein>
    <submittedName>
        <fullName evidence="1">Uncharacterized protein</fullName>
    </submittedName>
</protein>
<dbReference type="EMBL" id="AP004675">
    <property type="protein sequence ID" value="BAD05407.1"/>
    <property type="molecule type" value="Genomic_DNA"/>
</dbReference>
<dbReference type="Proteomes" id="UP000000763">
    <property type="component" value="Chromosome 8"/>
</dbReference>
<reference evidence="3" key="4">
    <citation type="journal article" date="2008" name="Nucleic Acids Res.">
        <title>The rice annotation project database (RAP-DB): 2008 update.</title>
        <authorList>
            <consortium name="The rice annotation project (RAP)"/>
        </authorList>
    </citation>
    <scope>GENOME REANNOTATION</scope>
    <source>
        <strain evidence="3">cv. Nipponbare</strain>
    </source>
</reference>
<dbReference type="AlphaFoldDB" id="Q8H2V3"/>
<proteinExistence type="predicted"/>